<evidence type="ECO:0000313" key="8">
    <source>
        <dbReference type="EMBL" id="OUO03021.1"/>
    </source>
</evidence>
<keyword evidence="2" id="KW-0858">Xylan degradation</keyword>
<dbReference type="RefSeq" id="WP_087425133.1">
    <property type="nucleotide sequence ID" value="NZ_CANTWF010000006.1"/>
</dbReference>
<dbReference type="InterPro" id="IPR006710">
    <property type="entry name" value="Glyco_hydro_43"/>
</dbReference>
<feature type="site" description="Important for catalytic activity, responsible for pKa modulation of the active site Glu and correct orientation of both the proton donor and substrate" evidence="6">
    <location>
        <position position="137"/>
    </location>
</feature>
<sequence length="323" mass="36952">MKKEMRYLVPGDYMADPAVHIFNDRVYIYPSHDWESGIGENDNGDHFNMKDYHVFSTDDIMNGEIKDHGVVLQVEDIPWAGRQLWDCDVVLKDGRYYMYFPLKDQNDIFRIGVAISDKPEGPFIPQANPMKGSYSIDPAVFDNGDGDFYIYFGGLWGGQLQRYRDNKALECAVLPEGDEQALPARVAKLSKDMLEFAEEPKALIILDENGKPLTAGDNGRRFFEASWMHKYNGKYYFSYSTGDTHRLCYAIGDNPYGPFTYQGVILTPVVGWTTHHAIVEYKGKWYLFHHDCVPSNGKTWLRSLKVCELEYDADGKIITIDGQ</sequence>
<dbReference type="CDD" id="cd18619">
    <property type="entry name" value="GH43_CoXyl43_like"/>
    <property type="match status" value="1"/>
</dbReference>
<dbReference type="Proteomes" id="UP000195386">
    <property type="component" value="Unassembled WGS sequence"/>
</dbReference>
<dbReference type="Pfam" id="PF04616">
    <property type="entry name" value="Glyco_hydro_43"/>
    <property type="match status" value="1"/>
</dbReference>
<evidence type="ECO:0000256" key="3">
    <source>
        <dbReference type="ARBA" id="ARBA00022801"/>
    </source>
</evidence>
<keyword evidence="2" id="KW-0624">Polysaccharide degradation</keyword>
<comment type="similarity">
    <text evidence="1 7">Belongs to the glycosyl hydrolase 43 family.</text>
</comment>
<accession>A0A1Y3Z8X7</accession>
<keyword evidence="3 7" id="KW-0378">Hydrolase</keyword>
<keyword evidence="4" id="KW-0119">Carbohydrate metabolism</keyword>
<evidence type="ECO:0000256" key="7">
    <source>
        <dbReference type="RuleBase" id="RU361187"/>
    </source>
</evidence>
<dbReference type="InterPro" id="IPR023296">
    <property type="entry name" value="Glyco_hydro_beta-prop_sf"/>
</dbReference>
<gene>
    <name evidence="8" type="ORF">B5F97_00945</name>
</gene>
<dbReference type="PANTHER" id="PTHR43772">
    <property type="entry name" value="ENDO-1,4-BETA-XYLANASE"/>
    <property type="match status" value="1"/>
</dbReference>
<dbReference type="AlphaFoldDB" id="A0A1Y3Z8X7"/>
<name>A0A1Y3Z8X7_9BACE</name>
<organism evidence="8 9">
    <name type="scientific">Bacteroides clarus</name>
    <dbReference type="NCBI Taxonomy" id="626929"/>
    <lineage>
        <taxon>Bacteria</taxon>
        <taxon>Pseudomonadati</taxon>
        <taxon>Bacteroidota</taxon>
        <taxon>Bacteroidia</taxon>
        <taxon>Bacteroidales</taxon>
        <taxon>Bacteroidaceae</taxon>
        <taxon>Bacteroides</taxon>
    </lineage>
</organism>
<dbReference type="EMBL" id="NFII01000001">
    <property type="protein sequence ID" value="OUO03021.1"/>
    <property type="molecule type" value="Genomic_DNA"/>
</dbReference>
<evidence type="ECO:0000256" key="1">
    <source>
        <dbReference type="ARBA" id="ARBA00009865"/>
    </source>
</evidence>
<protein>
    <submittedName>
        <fullName evidence="8">Alpha-N-arabinofuranosidase</fullName>
    </submittedName>
</protein>
<evidence type="ECO:0000256" key="5">
    <source>
        <dbReference type="ARBA" id="ARBA00023295"/>
    </source>
</evidence>
<dbReference type="Gene3D" id="2.115.10.20">
    <property type="entry name" value="Glycosyl hydrolase domain, family 43"/>
    <property type="match status" value="1"/>
</dbReference>
<proteinExistence type="inferred from homology"/>
<comment type="caution">
    <text evidence="8">The sequence shown here is derived from an EMBL/GenBank/DDBJ whole genome shotgun (WGS) entry which is preliminary data.</text>
</comment>
<dbReference type="SUPFAM" id="SSF75005">
    <property type="entry name" value="Arabinanase/levansucrase/invertase"/>
    <property type="match status" value="1"/>
</dbReference>
<dbReference type="PANTHER" id="PTHR43772:SF2">
    <property type="entry name" value="PUTATIVE (AFU_ORTHOLOGUE AFUA_2G04480)-RELATED"/>
    <property type="match status" value="1"/>
</dbReference>
<reference evidence="9" key="1">
    <citation type="submission" date="2017-04" db="EMBL/GenBank/DDBJ databases">
        <title>Function of individual gut microbiota members based on whole genome sequencing of pure cultures obtained from chicken caecum.</title>
        <authorList>
            <person name="Medvecky M."/>
            <person name="Cejkova D."/>
            <person name="Polansky O."/>
            <person name="Karasova D."/>
            <person name="Kubasova T."/>
            <person name="Cizek A."/>
            <person name="Rychlik I."/>
        </authorList>
    </citation>
    <scope>NUCLEOTIDE SEQUENCE [LARGE SCALE GENOMIC DNA]</scope>
    <source>
        <strain evidence="9">An43</strain>
    </source>
</reference>
<evidence type="ECO:0000256" key="2">
    <source>
        <dbReference type="ARBA" id="ARBA00022651"/>
    </source>
</evidence>
<dbReference type="GO" id="GO:0045493">
    <property type="term" value="P:xylan catabolic process"/>
    <property type="evidence" value="ECO:0007669"/>
    <property type="project" value="UniProtKB-KW"/>
</dbReference>
<dbReference type="GO" id="GO:0004553">
    <property type="term" value="F:hydrolase activity, hydrolyzing O-glycosyl compounds"/>
    <property type="evidence" value="ECO:0007669"/>
    <property type="project" value="InterPro"/>
</dbReference>
<evidence type="ECO:0000313" key="9">
    <source>
        <dbReference type="Proteomes" id="UP000195386"/>
    </source>
</evidence>
<evidence type="ECO:0000256" key="6">
    <source>
        <dbReference type="PIRSR" id="PIRSR606710-2"/>
    </source>
</evidence>
<dbReference type="InterPro" id="IPR052176">
    <property type="entry name" value="Glycosyl_Hydrlase_43_Enz"/>
</dbReference>
<evidence type="ECO:0000256" key="4">
    <source>
        <dbReference type="ARBA" id="ARBA00023277"/>
    </source>
</evidence>
<keyword evidence="5 7" id="KW-0326">Glycosidase</keyword>